<feature type="domain" description="Response regulatory" evidence="2">
    <location>
        <begin position="1"/>
        <end position="61"/>
    </location>
</feature>
<reference evidence="3" key="1">
    <citation type="submission" date="2021-05" db="EMBL/GenBank/DDBJ databases">
        <authorList>
            <person name="Pietrasiak N."/>
            <person name="Ward R."/>
            <person name="Stajich J.E."/>
            <person name="Kurbessoian T."/>
        </authorList>
    </citation>
    <scope>NUCLEOTIDE SEQUENCE</scope>
    <source>
        <strain evidence="3">GSE-NOS-MK-12-04C</strain>
    </source>
</reference>
<dbReference type="InterPro" id="IPR011006">
    <property type="entry name" value="CheY-like_superfamily"/>
</dbReference>
<dbReference type="EMBL" id="JAHHGZ010000060">
    <property type="protein sequence ID" value="MBW4672033.1"/>
    <property type="molecule type" value="Genomic_DNA"/>
</dbReference>
<evidence type="ECO:0000313" key="3">
    <source>
        <dbReference type="EMBL" id="MBW4672033.1"/>
    </source>
</evidence>
<proteinExistence type="predicted"/>
<evidence type="ECO:0000313" key="4">
    <source>
        <dbReference type="Proteomes" id="UP000729701"/>
    </source>
</evidence>
<organism evidence="3 4">
    <name type="scientific">Cyanomargarita calcarea GSE-NOS-MK-12-04C</name>
    <dbReference type="NCBI Taxonomy" id="2839659"/>
    <lineage>
        <taxon>Bacteria</taxon>
        <taxon>Bacillati</taxon>
        <taxon>Cyanobacteriota</taxon>
        <taxon>Cyanophyceae</taxon>
        <taxon>Nostocales</taxon>
        <taxon>Cyanomargaritaceae</taxon>
        <taxon>Cyanomargarita</taxon>
    </lineage>
</organism>
<comment type="caution">
    <text evidence="3">The sequence shown here is derived from an EMBL/GenBank/DDBJ whole genome shotgun (WGS) entry which is preliminary data.</text>
</comment>
<sequence>MTIASSGSDQEAILKDYQPDLILSNIAMLSIYGYNRMRKIRAMPLQDGGTILTIALTAYAH</sequence>
<dbReference type="AlphaFoldDB" id="A0A951QU81"/>
<dbReference type="Gene3D" id="3.40.50.2300">
    <property type="match status" value="1"/>
</dbReference>
<reference evidence="3" key="2">
    <citation type="journal article" date="2022" name="Microbiol. Resour. Announc.">
        <title>Metagenome Sequencing to Explore Phylogenomics of Terrestrial Cyanobacteria.</title>
        <authorList>
            <person name="Ward R.D."/>
            <person name="Stajich J.E."/>
            <person name="Johansen J.R."/>
            <person name="Huntemann M."/>
            <person name="Clum A."/>
            <person name="Foster B."/>
            <person name="Foster B."/>
            <person name="Roux S."/>
            <person name="Palaniappan K."/>
            <person name="Varghese N."/>
            <person name="Mukherjee S."/>
            <person name="Reddy T.B.K."/>
            <person name="Daum C."/>
            <person name="Copeland A."/>
            <person name="Chen I.A."/>
            <person name="Ivanova N.N."/>
            <person name="Kyrpides N.C."/>
            <person name="Shapiro N."/>
            <person name="Eloe-Fadrosh E.A."/>
            <person name="Pietrasiak N."/>
        </authorList>
    </citation>
    <scope>NUCLEOTIDE SEQUENCE</scope>
    <source>
        <strain evidence="3">GSE-NOS-MK-12-04C</strain>
    </source>
</reference>
<dbReference type="InterPro" id="IPR001789">
    <property type="entry name" value="Sig_transdc_resp-reg_receiver"/>
</dbReference>
<comment type="caution">
    <text evidence="1">Lacks conserved residue(s) required for the propagation of feature annotation.</text>
</comment>
<evidence type="ECO:0000259" key="2">
    <source>
        <dbReference type="PROSITE" id="PS50110"/>
    </source>
</evidence>
<gene>
    <name evidence="3" type="ORF">KME60_32565</name>
</gene>
<dbReference type="GO" id="GO:0000160">
    <property type="term" value="P:phosphorelay signal transduction system"/>
    <property type="evidence" value="ECO:0007669"/>
    <property type="project" value="InterPro"/>
</dbReference>
<dbReference type="SUPFAM" id="SSF52172">
    <property type="entry name" value="CheY-like"/>
    <property type="match status" value="1"/>
</dbReference>
<dbReference type="Proteomes" id="UP000729701">
    <property type="component" value="Unassembled WGS sequence"/>
</dbReference>
<protein>
    <recommendedName>
        <fullName evidence="2">Response regulatory domain-containing protein</fullName>
    </recommendedName>
</protein>
<name>A0A951QU81_9CYAN</name>
<accession>A0A951QU81</accession>
<dbReference type="PROSITE" id="PS50110">
    <property type="entry name" value="RESPONSE_REGULATORY"/>
    <property type="match status" value="1"/>
</dbReference>
<evidence type="ECO:0000256" key="1">
    <source>
        <dbReference type="PROSITE-ProRule" id="PRU00169"/>
    </source>
</evidence>